<reference evidence="7" key="1">
    <citation type="submission" date="2025-08" db="UniProtKB">
        <authorList>
            <consortium name="RefSeq"/>
        </authorList>
    </citation>
    <scope>IDENTIFICATION</scope>
</reference>
<sequence length="148" mass="16243">MLGAPWLSWGGCARPAALRWLKRCRRPSCAAAAGGQRGPPGQAPRRRWCSALSEGGTKWVKPAGCDTGIQTYNSLSRSKEPLILGNADVVTWYSCGPTVYDHAHLGHACSYVKFDIIRRIITKIFGKEVVMVMGITDIDDKIIKRANE</sequence>
<evidence type="ECO:0000313" key="7">
    <source>
        <dbReference type="RefSeq" id="XP_015276821.1"/>
    </source>
</evidence>
<evidence type="ECO:0000313" key="6">
    <source>
        <dbReference type="Proteomes" id="UP000694871"/>
    </source>
</evidence>
<dbReference type="InterPro" id="IPR014729">
    <property type="entry name" value="Rossmann-like_a/b/a_fold"/>
</dbReference>
<dbReference type="RefSeq" id="XP_015276821.1">
    <property type="nucleotide sequence ID" value="XM_015421335.1"/>
</dbReference>
<keyword evidence="3" id="KW-0547">Nucleotide-binding</keyword>
<organism evidence="6 7">
    <name type="scientific">Gekko japonicus</name>
    <name type="common">Schlegel's Japanese gecko</name>
    <dbReference type="NCBI Taxonomy" id="146911"/>
    <lineage>
        <taxon>Eukaryota</taxon>
        <taxon>Metazoa</taxon>
        <taxon>Chordata</taxon>
        <taxon>Craniata</taxon>
        <taxon>Vertebrata</taxon>
        <taxon>Euteleostomi</taxon>
        <taxon>Lepidosauria</taxon>
        <taxon>Squamata</taxon>
        <taxon>Bifurcata</taxon>
        <taxon>Gekkota</taxon>
        <taxon>Gekkonidae</taxon>
        <taxon>Gekkoninae</taxon>
        <taxon>Gekko</taxon>
    </lineage>
</organism>
<dbReference type="Pfam" id="PF01406">
    <property type="entry name" value="tRNA-synt_1e"/>
    <property type="match status" value="1"/>
</dbReference>
<feature type="non-terminal residue" evidence="7">
    <location>
        <position position="148"/>
    </location>
</feature>
<evidence type="ECO:0000256" key="2">
    <source>
        <dbReference type="ARBA" id="ARBA00022598"/>
    </source>
</evidence>
<dbReference type="GeneID" id="107118931"/>
<proteinExistence type="inferred from homology"/>
<keyword evidence="4" id="KW-0067">ATP-binding</keyword>
<accession>A0ABM1KSY4</accession>
<dbReference type="PANTHER" id="PTHR10890">
    <property type="entry name" value="CYSTEINYL-TRNA SYNTHETASE"/>
    <property type="match status" value="1"/>
</dbReference>
<dbReference type="PANTHER" id="PTHR10890:SF27">
    <property type="entry name" value="CYSTEINE--TRNA LIGASE, MITOCHONDRIAL-RELATED"/>
    <property type="match status" value="1"/>
</dbReference>
<evidence type="ECO:0000259" key="5">
    <source>
        <dbReference type="Pfam" id="PF01406"/>
    </source>
</evidence>
<dbReference type="SUPFAM" id="SSF52374">
    <property type="entry name" value="Nucleotidylyl transferase"/>
    <property type="match status" value="1"/>
</dbReference>
<name>A0ABM1KSY4_GEKJA</name>
<keyword evidence="6" id="KW-1185">Reference proteome</keyword>
<comment type="similarity">
    <text evidence="1">Belongs to the class-I aminoacyl-tRNA synthetase family.</text>
</comment>
<keyword evidence="2" id="KW-0436">Ligase</keyword>
<dbReference type="Gene3D" id="3.40.50.620">
    <property type="entry name" value="HUPs"/>
    <property type="match status" value="1"/>
</dbReference>
<evidence type="ECO:0000256" key="1">
    <source>
        <dbReference type="ARBA" id="ARBA00005594"/>
    </source>
</evidence>
<dbReference type="Proteomes" id="UP000694871">
    <property type="component" value="Unplaced"/>
</dbReference>
<dbReference type="InterPro" id="IPR024909">
    <property type="entry name" value="Cys-tRNA/MSH_ligase"/>
</dbReference>
<protein>
    <submittedName>
        <fullName evidence="7">Cysteine--tRNA ligase, mitochondrial-like</fullName>
    </submittedName>
</protein>
<evidence type="ECO:0000256" key="4">
    <source>
        <dbReference type="ARBA" id="ARBA00022840"/>
    </source>
</evidence>
<feature type="domain" description="tRNA synthetases class I catalytic" evidence="5">
    <location>
        <begin position="88"/>
        <end position="148"/>
    </location>
</feature>
<gene>
    <name evidence="7" type="primary">LOC107118931</name>
</gene>
<dbReference type="InterPro" id="IPR032678">
    <property type="entry name" value="tRNA-synt_1_cat_dom"/>
</dbReference>
<evidence type="ECO:0000256" key="3">
    <source>
        <dbReference type="ARBA" id="ARBA00022741"/>
    </source>
</evidence>